<keyword evidence="5" id="KW-0963">Cytoplasm</keyword>
<keyword evidence="1 5" id="KW-0808">Transferase</keyword>
<dbReference type="InterPro" id="IPR027417">
    <property type="entry name" value="P-loop_NTPase"/>
</dbReference>
<dbReference type="EMBL" id="JADEVV010000006">
    <property type="protein sequence ID" value="MBE9252893.1"/>
    <property type="molecule type" value="Genomic_DNA"/>
</dbReference>
<feature type="binding site" evidence="5">
    <location>
        <position position="36"/>
    </location>
    <ligand>
        <name>AMP</name>
        <dbReference type="ChEBI" id="CHEBI:456215"/>
    </ligand>
</feature>
<keyword evidence="9" id="KW-1185">Reference proteome</keyword>
<comment type="caution">
    <text evidence="8">The sequence shown here is derived from an EMBL/GenBank/DDBJ whole genome shotgun (WGS) entry which is preliminary data.</text>
</comment>
<feature type="region of interest" description="NMP" evidence="5">
    <location>
        <begin position="30"/>
        <end position="59"/>
    </location>
</feature>
<comment type="caution">
    <text evidence="5">Lacks conserved residue(s) required for the propagation of feature annotation.</text>
</comment>
<feature type="binding site" evidence="5">
    <location>
        <begin position="10"/>
        <end position="15"/>
    </location>
    <ligand>
        <name>ATP</name>
        <dbReference type="ChEBI" id="CHEBI:30616"/>
    </ligand>
</feature>
<evidence type="ECO:0000256" key="7">
    <source>
        <dbReference type="RuleBase" id="RU003331"/>
    </source>
</evidence>
<dbReference type="RefSeq" id="WP_194018904.1">
    <property type="nucleotide sequence ID" value="NZ_JADEVV010000006.1"/>
</dbReference>
<dbReference type="GO" id="GO:0016301">
    <property type="term" value="F:kinase activity"/>
    <property type="evidence" value="ECO:0007669"/>
    <property type="project" value="UniProtKB-KW"/>
</dbReference>
<comment type="subcellular location">
    <subcellularLocation>
        <location evidence="5 7">Cytoplasm</location>
    </subcellularLocation>
</comment>
<comment type="catalytic activity">
    <reaction evidence="5 7">
        <text>AMP + ATP = 2 ADP</text>
        <dbReference type="Rhea" id="RHEA:12973"/>
        <dbReference type="ChEBI" id="CHEBI:30616"/>
        <dbReference type="ChEBI" id="CHEBI:456215"/>
        <dbReference type="ChEBI" id="CHEBI:456216"/>
        <dbReference type="EC" id="2.7.4.3"/>
    </reaction>
</comment>
<evidence type="ECO:0000256" key="5">
    <source>
        <dbReference type="HAMAP-Rule" id="MF_00235"/>
    </source>
</evidence>
<evidence type="ECO:0000256" key="3">
    <source>
        <dbReference type="ARBA" id="ARBA00022741"/>
    </source>
</evidence>
<evidence type="ECO:0000313" key="9">
    <source>
        <dbReference type="Proteomes" id="UP000658720"/>
    </source>
</evidence>
<feature type="binding site" evidence="5">
    <location>
        <begin position="85"/>
        <end position="88"/>
    </location>
    <ligand>
        <name>AMP</name>
        <dbReference type="ChEBI" id="CHEBI:456215"/>
    </ligand>
</feature>
<comment type="similarity">
    <text evidence="5 6">Belongs to the adenylate kinase family.</text>
</comment>
<feature type="binding site" evidence="5">
    <location>
        <begin position="57"/>
        <end position="59"/>
    </location>
    <ligand>
        <name>AMP</name>
        <dbReference type="ChEBI" id="CHEBI:456215"/>
    </ligand>
</feature>
<evidence type="ECO:0000256" key="1">
    <source>
        <dbReference type="ARBA" id="ARBA00022679"/>
    </source>
</evidence>
<dbReference type="CDD" id="cd01428">
    <property type="entry name" value="ADK"/>
    <property type="match status" value="1"/>
</dbReference>
<dbReference type="InterPro" id="IPR000850">
    <property type="entry name" value="Adenylat/UMP-CMP_kin"/>
</dbReference>
<gene>
    <name evidence="5" type="primary">adk</name>
    <name evidence="8" type="ORF">IQ217_03275</name>
</gene>
<feature type="binding site" evidence="5">
    <location>
        <position position="92"/>
    </location>
    <ligand>
        <name>AMP</name>
        <dbReference type="ChEBI" id="CHEBI:456215"/>
    </ligand>
</feature>
<protein>
    <recommendedName>
        <fullName evidence="5 7">Adenylate kinase</fullName>
        <shortName evidence="5">AK</shortName>
        <ecNumber evidence="5 7">2.7.4.3</ecNumber>
    </recommendedName>
    <alternativeName>
        <fullName evidence="5">ATP-AMP transphosphorylase</fullName>
    </alternativeName>
    <alternativeName>
        <fullName evidence="5">ATP:AMP phosphotransferase</fullName>
    </alternativeName>
    <alternativeName>
        <fullName evidence="5">Adenylate monophosphate kinase</fullName>
    </alternativeName>
</protein>
<sequence>MRLVMLGGPGSGKSTQSNNLSQQLNLPVISMGGILREAIASATPLGVKAKPYVEKGDLLPDPIMIEFIQQRLVQEDGGQGWILEGYPRTAFQAEELDFLLEDLGQPLDWALYLKIDEATMVERSLNRSLFDDHPEIVSTRIGRFHEYTIPLLEYYDAKKKLLTVNAHPEVDQVTKVILAQF</sequence>
<comment type="pathway">
    <text evidence="5">Purine metabolism; AMP biosynthesis via salvage pathway; AMP from ADP: step 1/1.</text>
</comment>
<dbReference type="Proteomes" id="UP000658720">
    <property type="component" value="Unassembled WGS sequence"/>
</dbReference>
<dbReference type="HAMAP" id="MF_00235">
    <property type="entry name" value="Adenylate_kinase_Adk"/>
    <property type="match status" value="1"/>
</dbReference>
<keyword evidence="3 5" id="KW-0547">Nucleotide-binding</keyword>
<evidence type="ECO:0000256" key="6">
    <source>
        <dbReference type="RuleBase" id="RU003330"/>
    </source>
</evidence>
<evidence type="ECO:0000313" key="8">
    <source>
        <dbReference type="EMBL" id="MBE9252893.1"/>
    </source>
</evidence>
<name>A0ABR9VQV1_9SYNC</name>
<dbReference type="PANTHER" id="PTHR23359">
    <property type="entry name" value="NUCLEOTIDE KINASE"/>
    <property type="match status" value="1"/>
</dbReference>
<comment type="subunit">
    <text evidence="5 7">Monomer.</text>
</comment>
<dbReference type="Gene3D" id="3.40.50.300">
    <property type="entry name" value="P-loop containing nucleotide triphosphate hydrolases"/>
    <property type="match status" value="1"/>
</dbReference>
<dbReference type="EC" id="2.7.4.3" evidence="5 7"/>
<dbReference type="SUPFAM" id="SSF52540">
    <property type="entry name" value="P-loop containing nucleoside triphosphate hydrolases"/>
    <property type="match status" value="1"/>
</dbReference>
<keyword evidence="4 5" id="KW-0418">Kinase</keyword>
<comment type="function">
    <text evidence="5">Catalyzes the reversible transfer of the terminal phosphate group between ATP and AMP. Plays an important role in cellular energy homeostasis and in adenine nucleotide metabolism.</text>
</comment>
<evidence type="ECO:0000256" key="2">
    <source>
        <dbReference type="ARBA" id="ARBA00022727"/>
    </source>
</evidence>
<reference evidence="8 9" key="1">
    <citation type="submission" date="2020-10" db="EMBL/GenBank/DDBJ databases">
        <authorList>
            <person name="Castelo-Branco R."/>
            <person name="Eusebio N."/>
            <person name="Adriana R."/>
            <person name="Vieira A."/>
            <person name="Brugerolle De Fraissinette N."/>
            <person name="Rezende De Castro R."/>
            <person name="Schneider M.P."/>
            <person name="Vasconcelos V."/>
            <person name="Leao P.N."/>
        </authorList>
    </citation>
    <scope>NUCLEOTIDE SEQUENCE [LARGE SCALE GENOMIC DNA]</scope>
    <source>
        <strain evidence="8 9">LEGE 00031</strain>
    </source>
</reference>
<evidence type="ECO:0000256" key="4">
    <source>
        <dbReference type="ARBA" id="ARBA00022777"/>
    </source>
</evidence>
<dbReference type="PRINTS" id="PR00094">
    <property type="entry name" value="ADENYLTKNASE"/>
</dbReference>
<proteinExistence type="inferred from homology"/>
<keyword evidence="2 5" id="KW-0545">Nucleotide biosynthesis</keyword>
<dbReference type="Pfam" id="PF00406">
    <property type="entry name" value="ADK"/>
    <property type="match status" value="1"/>
</dbReference>
<feature type="binding site" evidence="5">
    <location>
        <position position="168"/>
    </location>
    <ligand>
        <name>ATP</name>
        <dbReference type="ChEBI" id="CHEBI:30616"/>
    </ligand>
</feature>
<comment type="domain">
    <text evidence="5">Consists of three domains, a large central CORE domain and two small peripheral domains, NMPbind and LID, which undergo movements during catalysis. The LID domain closes over the site of phosphoryl transfer upon ATP binding. Assembling and dissambling the active center during each catalytic cycle provides an effective means to prevent ATP hydrolysis.</text>
</comment>
<feature type="binding site" evidence="5">
    <location>
        <position position="127"/>
    </location>
    <ligand>
        <name>ATP</name>
        <dbReference type="ChEBI" id="CHEBI:30616"/>
    </ligand>
</feature>
<accession>A0ABR9VQV1</accession>
<organism evidence="8 9">
    <name type="scientific">Synechocystis salina LEGE 00031</name>
    <dbReference type="NCBI Taxonomy" id="1828736"/>
    <lineage>
        <taxon>Bacteria</taxon>
        <taxon>Bacillati</taxon>
        <taxon>Cyanobacteriota</taxon>
        <taxon>Cyanophyceae</taxon>
        <taxon>Synechococcales</taxon>
        <taxon>Merismopediaceae</taxon>
        <taxon>Synechocystis</taxon>
    </lineage>
</organism>
<keyword evidence="5 7" id="KW-0067">ATP-binding</keyword>
<feature type="binding site" evidence="5">
    <location>
        <position position="140"/>
    </location>
    <ligand>
        <name>AMP</name>
        <dbReference type="ChEBI" id="CHEBI:456215"/>
    </ligand>
</feature>